<dbReference type="InterPro" id="IPR002347">
    <property type="entry name" value="SDR_fam"/>
</dbReference>
<sequence>MATEGKLLAGKNAIVTGAGSGVGRTSALVFAAEGARVVCADIRADEAKEAAHLIEEAGGTAIAVTCDVSKEQDVVAMIAATVEAFGRLDVLFNNVGIPTPRLGAKLEDHTAEDFQRLVGVNFGGVFHGCKHAVLQFKAQGGGGAIVNTGSVAGLVAWGGSVYGATKGAVHQLTRAVAIEGAPFGIRANAICPAGMPFTGFMAAGGLATTDPDQLEKIAAQTGANHPLGRPITAEDCAHAAAFLASDRAANITGVLLPVDGGYVAR</sequence>
<dbReference type="EMBL" id="CP002299">
    <property type="protein sequence ID" value="ADP82434.1"/>
    <property type="molecule type" value="Genomic_DNA"/>
</dbReference>
<dbReference type="PANTHER" id="PTHR24321">
    <property type="entry name" value="DEHYDROGENASES, SHORT CHAIN"/>
    <property type="match status" value="1"/>
</dbReference>
<dbReference type="OrthoDB" id="3214459at2"/>
<dbReference type="Gene3D" id="3.40.50.720">
    <property type="entry name" value="NAD(P)-binding Rossmann-like Domain"/>
    <property type="match status" value="1"/>
</dbReference>
<dbReference type="CDD" id="cd05233">
    <property type="entry name" value="SDR_c"/>
    <property type="match status" value="1"/>
</dbReference>
<dbReference type="STRING" id="298654.FraEuI1c_4440"/>
<dbReference type="HOGENOM" id="CLU_010194_1_0_11"/>
<accession>E3IU97</accession>
<dbReference type="Proteomes" id="UP000002484">
    <property type="component" value="Chromosome"/>
</dbReference>
<dbReference type="PANTHER" id="PTHR24321:SF15">
    <property type="entry name" value="OXIDOREDUCTASE UCPA"/>
    <property type="match status" value="1"/>
</dbReference>
<protein>
    <submittedName>
        <fullName evidence="3">Short-chain dehydrogenase/reductase SDR</fullName>
    </submittedName>
</protein>
<dbReference type="FunFam" id="3.40.50.720:FF:000084">
    <property type="entry name" value="Short-chain dehydrogenase reductase"/>
    <property type="match status" value="1"/>
</dbReference>
<dbReference type="AlphaFoldDB" id="E3IU97"/>
<evidence type="ECO:0000256" key="1">
    <source>
        <dbReference type="ARBA" id="ARBA00006484"/>
    </source>
</evidence>
<dbReference type="InParanoid" id="E3IU97"/>
<evidence type="ECO:0000313" key="3">
    <source>
        <dbReference type="EMBL" id="ADP82434.1"/>
    </source>
</evidence>
<gene>
    <name evidence="3" type="ordered locus">FraEuI1c_4440</name>
</gene>
<dbReference type="InterPro" id="IPR036291">
    <property type="entry name" value="NAD(P)-bd_dom_sf"/>
</dbReference>
<dbReference type="SUPFAM" id="SSF51735">
    <property type="entry name" value="NAD(P)-binding Rossmann-fold domains"/>
    <property type="match status" value="1"/>
</dbReference>
<dbReference type="FunCoup" id="E3IU97">
    <property type="interactions" value="458"/>
</dbReference>
<evidence type="ECO:0000256" key="2">
    <source>
        <dbReference type="ARBA" id="ARBA00023002"/>
    </source>
</evidence>
<reference evidence="3 4" key="1">
    <citation type="submission" date="2010-10" db="EMBL/GenBank/DDBJ databases">
        <title>Complete sequence of Frankia sp. EuI1c.</title>
        <authorList>
            <consortium name="US DOE Joint Genome Institute"/>
            <person name="Lucas S."/>
            <person name="Copeland A."/>
            <person name="Lapidus A."/>
            <person name="Cheng J.-F."/>
            <person name="Bruce D."/>
            <person name="Goodwin L."/>
            <person name="Pitluck S."/>
            <person name="Chertkov O."/>
            <person name="Detter J.C."/>
            <person name="Han C."/>
            <person name="Tapia R."/>
            <person name="Land M."/>
            <person name="Hauser L."/>
            <person name="Jeffries C."/>
            <person name="Kyrpides N."/>
            <person name="Ivanova N."/>
            <person name="Mikhailova N."/>
            <person name="Beauchemin N."/>
            <person name="Sen A."/>
            <person name="Sur S.A."/>
            <person name="Gtari M."/>
            <person name="Wall L."/>
            <person name="Tisa L."/>
            <person name="Woyke T."/>
        </authorList>
    </citation>
    <scope>NUCLEOTIDE SEQUENCE [LARGE SCALE GENOMIC DNA]</scope>
    <source>
        <strain evidence="4">DSM 45817 / CECT 9037 / EuI1c</strain>
    </source>
</reference>
<dbReference type="eggNOG" id="COG1028">
    <property type="taxonomic scope" value="Bacteria"/>
</dbReference>
<proteinExistence type="inferred from homology"/>
<keyword evidence="2" id="KW-0560">Oxidoreductase</keyword>
<evidence type="ECO:0000313" key="4">
    <source>
        <dbReference type="Proteomes" id="UP000002484"/>
    </source>
</evidence>
<dbReference type="Pfam" id="PF13561">
    <property type="entry name" value="adh_short_C2"/>
    <property type="match status" value="1"/>
</dbReference>
<organism evidence="3 4">
    <name type="scientific">Pseudofrankia inefficax (strain DSM 45817 / CECT 9037 / DDB 130130 / EuI1c)</name>
    <name type="common">Frankia inefficax</name>
    <dbReference type="NCBI Taxonomy" id="298654"/>
    <lineage>
        <taxon>Bacteria</taxon>
        <taxon>Bacillati</taxon>
        <taxon>Actinomycetota</taxon>
        <taxon>Actinomycetes</taxon>
        <taxon>Frankiales</taxon>
        <taxon>Frankiaceae</taxon>
        <taxon>Pseudofrankia</taxon>
    </lineage>
</organism>
<comment type="similarity">
    <text evidence="1">Belongs to the short-chain dehydrogenases/reductases (SDR) family.</text>
</comment>
<dbReference type="PRINTS" id="PR00081">
    <property type="entry name" value="GDHRDH"/>
</dbReference>
<dbReference type="GO" id="GO:0016491">
    <property type="term" value="F:oxidoreductase activity"/>
    <property type="evidence" value="ECO:0007669"/>
    <property type="project" value="UniProtKB-KW"/>
</dbReference>
<dbReference type="PRINTS" id="PR00080">
    <property type="entry name" value="SDRFAMILY"/>
</dbReference>
<name>E3IU97_PSEI1</name>
<keyword evidence="4" id="KW-1185">Reference proteome</keyword>
<dbReference type="KEGG" id="fri:FraEuI1c_4440"/>
<dbReference type="NCBIfam" id="NF005559">
    <property type="entry name" value="PRK07231.1"/>
    <property type="match status" value="1"/>
</dbReference>
<dbReference type="RefSeq" id="WP_013425552.1">
    <property type="nucleotide sequence ID" value="NC_014666.1"/>
</dbReference>